<gene>
    <name evidence="1" type="ORF">PoB_003838800</name>
</gene>
<dbReference type="EMBL" id="BLXT01004368">
    <property type="protein sequence ID" value="GFO11883.1"/>
    <property type="molecule type" value="Genomic_DNA"/>
</dbReference>
<comment type="caution">
    <text evidence="1">The sequence shown here is derived from an EMBL/GenBank/DDBJ whole genome shotgun (WGS) entry which is preliminary data.</text>
</comment>
<reference evidence="1 2" key="1">
    <citation type="journal article" date="2021" name="Elife">
        <title>Chloroplast acquisition without the gene transfer in kleptoplastic sea slugs, Plakobranchus ocellatus.</title>
        <authorList>
            <person name="Maeda T."/>
            <person name="Takahashi S."/>
            <person name="Yoshida T."/>
            <person name="Shimamura S."/>
            <person name="Takaki Y."/>
            <person name="Nagai Y."/>
            <person name="Toyoda A."/>
            <person name="Suzuki Y."/>
            <person name="Arimoto A."/>
            <person name="Ishii H."/>
            <person name="Satoh N."/>
            <person name="Nishiyama T."/>
            <person name="Hasebe M."/>
            <person name="Maruyama T."/>
            <person name="Minagawa J."/>
            <person name="Obokata J."/>
            <person name="Shigenobu S."/>
        </authorList>
    </citation>
    <scope>NUCLEOTIDE SEQUENCE [LARGE SCALE GENOMIC DNA]</scope>
</reference>
<dbReference type="AlphaFoldDB" id="A0AAV4AYF4"/>
<evidence type="ECO:0000313" key="2">
    <source>
        <dbReference type="Proteomes" id="UP000735302"/>
    </source>
</evidence>
<sequence length="79" mass="9318">MKKLQHLIVKHPSDTFLFSPVSRENVFGFWRYQALRQISEPMEGSNPQRKIPCRSQDRFTIHCATNATQSEDKRQLLEN</sequence>
<protein>
    <submittedName>
        <fullName evidence="1">Uncharacterized protein</fullName>
    </submittedName>
</protein>
<evidence type="ECO:0000313" key="1">
    <source>
        <dbReference type="EMBL" id="GFO11883.1"/>
    </source>
</evidence>
<proteinExistence type="predicted"/>
<name>A0AAV4AYF4_9GAST</name>
<organism evidence="1 2">
    <name type="scientific">Plakobranchus ocellatus</name>
    <dbReference type="NCBI Taxonomy" id="259542"/>
    <lineage>
        <taxon>Eukaryota</taxon>
        <taxon>Metazoa</taxon>
        <taxon>Spiralia</taxon>
        <taxon>Lophotrochozoa</taxon>
        <taxon>Mollusca</taxon>
        <taxon>Gastropoda</taxon>
        <taxon>Heterobranchia</taxon>
        <taxon>Euthyneura</taxon>
        <taxon>Panpulmonata</taxon>
        <taxon>Sacoglossa</taxon>
        <taxon>Placobranchoidea</taxon>
        <taxon>Plakobranchidae</taxon>
        <taxon>Plakobranchus</taxon>
    </lineage>
</organism>
<dbReference type="Proteomes" id="UP000735302">
    <property type="component" value="Unassembled WGS sequence"/>
</dbReference>
<accession>A0AAV4AYF4</accession>
<keyword evidence="2" id="KW-1185">Reference proteome</keyword>